<name>A0ABP1B7H1_9BRYO</name>
<proteinExistence type="predicted"/>
<evidence type="ECO:0000256" key="1">
    <source>
        <dbReference type="SAM" id="MobiDB-lite"/>
    </source>
</evidence>
<dbReference type="EMBL" id="OZ023703">
    <property type="protein sequence ID" value="CAK9871114.1"/>
    <property type="molecule type" value="Genomic_DNA"/>
</dbReference>
<feature type="compositionally biased region" description="Polar residues" evidence="1">
    <location>
        <begin position="43"/>
        <end position="53"/>
    </location>
</feature>
<keyword evidence="3" id="KW-1185">Reference proteome</keyword>
<sequence length="72" mass="7952">MRRRNRRDPWSKKRRTNDDDGEAASERTSLGFDATASAAATYRCSSSDGVTKQESSHDVPEGVPTPQKLSKP</sequence>
<organism evidence="2 3">
    <name type="scientific">Sphagnum jensenii</name>
    <dbReference type="NCBI Taxonomy" id="128206"/>
    <lineage>
        <taxon>Eukaryota</taxon>
        <taxon>Viridiplantae</taxon>
        <taxon>Streptophyta</taxon>
        <taxon>Embryophyta</taxon>
        <taxon>Bryophyta</taxon>
        <taxon>Sphagnophytina</taxon>
        <taxon>Sphagnopsida</taxon>
        <taxon>Sphagnales</taxon>
        <taxon>Sphagnaceae</taxon>
        <taxon>Sphagnum</taxon>
    </lineage>
</organism>
<reference evidence="2 3" key="1">
    <citation type="submission" date="2024-03" db="EMBL/GenBank/DDBJ databases">
        <authorList>
            <consortium name="ELIXIR-Norway"/>
            <consortium name="Elixir Norway"/>
        </authorList>
    </citation>
    <scope>NUCLEOTIDE SEQUENCE [LARGE SCALE GENOMIC DNA]</scope>
</reference>
<evidence type="ECO:0000313" key="3">
    <source>
        <dbReference type="Proteomes" id="UP001497522"/>
    </source>
</evidence>
<gene>
    <name evidence="2" type="ORF">CSSPJE1EN2_LOCUS13782</name>
</gene>
<dbReference type="Proteomes" id="UP001497522">
    <property type="component" value="Chromosome 2"/>
</dbReference>
<evidence type="ECO:0000313" key="2">
    <source>
        <dbReference type="EMBL" id="CAK9871114.1"/>
    </source>
</evidence>
<feature type="region of interest" description="Disordered" evidence="1">
    <location>
        <begin position="1"/>
        <end position="72"/>
    </location>
</feature>
<protein>
    <submittedName>
        <fullName evidence="2">Uncharacterized protein</fullName>
    </submittedName>
</protein>
<accession>A0ABP1B7H1</accession>